<dbReference type="EMBL" id="QGKX02001521">
    <property type="protein sequence ID" value="KAF3513477.1"/>
    <property type="molecule type" value="Genomic_DNA"/>
</dbReference>
<sequence length="119" mass="13086">MRRKKRFRRKGKPIYFSFIPVSAPSDLSSDDPIRSQLASRTTTARVPRSDASRSSSRLNTRPFQLIPARVPAHSSSRSSSFQLASDRPARGSLGGPVLQSSKPKGNSNSENMKSNLDVL</sequence>
<proteinExistence type="predicted"/>
<gene>
    <name evidence="2" type="ORF">F2Q69_00008376</name>
</gene>
<evidence type="ECO:0000256" key="1">
    <source>
        <dbReference type="SAM" id="MobiDB-lite"/>
    </source>
</evidence>
<organism evidence="2 3">
    <name type="scientific">Brassica cretica</name>
    <name type="common">Mustard</name>
    <dbReference type="NCBI Taxonomy" id="69181"/>
    <lineage>
        <taxon>Eukaryota</taxon>
        <taxon>Viridiplantae</taxon>
        <taxon>Streptophyta</taxon>
        <taxon>Embryophyta</taxon>
        <taxon>Tracheophyta</taxon>
        <taxon>Spermatophyta</taxon>
        <taxon>Magnoliopsida</taxon>
        <taxon>eudicotyledons</taxon>
        <taxon>Gunneridae</taxon>
        <taxon>Pentapetalae</taxon>
        <taxon>rosids</taxon>
        <taxon>malvids</taxon>
        <taxon>Brassicales</taxon>
        <taxon>Brassicaceae</taxon>
        <taxon>Brassiceae</taxon>
        <taxon>Brassica</taxon>
    </lineage>
</organism>
<dbReference type="Proteomes" id="UP000712600">
    <property type="component" value="Unassembled WGS sequence"/>
</dbReference>
<evidence type="ECO:0000313" key="2">
    <source>
        <dbReference type="EMBL" id="KAF3513477.1"/>
    </source>
</evidence>
<dbReference type="AlphaFoldDB" id="A0A8S9PKJ6"/>
<evidence type="ECO:0000313" key="3">
    <source>
        <dbReference type="Proteomes" id="UP000712600"/>
    </source>
</evidence>
<accession>A0A8S9PKJ6</accession>
<reference evidence="2" key="1">
    <citation type="submission" date="2019-12" db="EMBL/GenBank/DDBJ databases">
        <title>Genome sequencing and annotation of Brassica cretica.</title>
        <authorList>
            <person name="Studholme D.J."/>
            <person name="Sarris P."/>
        </authorList>
    </citation>
    <scope>NUCLEOTIDE SEQUENCE</scope>
    <source>
        <strain evidence="2">PFS-109/04</strain>
        <tissue evidence="2">Leaf</tissue>
    </source>
</reference>
<feature type="compositionally biased region" description="Polar residues" evidence="1">
    <location>
        <begin position="98"/>
        <end position="119"/>
    </location>
</feature>
<feature type="compositionally biased region" description="Polar residues" evidence="1">
    <location>
        <begin position="52"/>
        <end position="62"/>
    </location>
</feature>
<name>A0A8S9PKJ6_BRACR</name>
<protein>
    <submittedName>
        <fullName evidence="2">Uncharacterized protein</fullName>
    </submittedName>
</protein>
<comment type="caution">
    <text evidence="2">The sequence shown here is derived from an EMBL/GenBank/DDBJ whole genome shotgun (WGS) entry which is preliminary data.</text>
</comment>
<feature type="region of interest" description="Disordered" evidence="1">
    <location>
        <begin position="20"/>
        <end position="119"/>
    </location>
</feature>